<name>A0A4Q7NYK1_9FLAO</name>
<keyword evidence="3" id="KW-1185">Reference proteome</keyword>
<organism evidence="2 3">
    <name type="scientific">Aquimarina brevivitae</name>
    <dbReference type="NCBI Taxonomy" id="323412"/>
    <lineage>
        <taxon>Bacteria</taxon>
        <taxon>Pseudomonadati</taxon>
        <taxon>Bacteroidota</taxon>
        <taxon>Flavobacteriia</taxon>
        <taxon>Flavobacteriales</taxon>
        <taxon>Flavobacteriaceae</taxon>
        <taxon>Aquimarina</taxon>
    </lineage>
</organism>
<dbReference type="Proteomes" id="UP000292262">
    <property type="component" value="Unassembled WGS sequence"/>
</dbReference>
<evidence type="ECO:0000259" key="1">
    <source>
        <dbReference type="Pfam" id="PF20508"/>
    </source>
</evidence>
<feature type="domain" description="DUF6734" evidence="1">
    <location>
        <begin position="32"/>
        <end position="269"/>
    </location>
</feature>
<dbReference type="Pfam" id="PF20508">
    <property type="entry name" value="DUF6734"/>
    <property type="match status" value="1"/>
</dbReference>
<dbReference type="AlphaFoldDB" id="A0A4Q7NYK1"/>
<dbReference type="RefSeq" id="WP_130287183.1">
    <property type="nucleotide sequence ID" value="NZ_SGXE01000003.1"/>
</dbReference>
<comment type="caution">
    <text evidence="2">The sequence shown here is derived from an EMBL/GenBank/DDBJ whole genome shotgun (WGS) entry which is preliminary data.</text>
</comment>
<evidence type="ECO:0000313" key="2">
    <source>
        <dbReference type="EMBL" id="RZS92503.1"/>
    </source>
</evidence>
<sequence length="289" mass="34579">MHNEPKIIFSLDAYPLVNNRWYMGNKLKETIYMTALSVLYAHLWYKDIELFVDKTAYKFLYMLPCRVTKMNIEPDKEVWVRAKIHAIERQNVPFVHLDNDVFIKKKIDFNFNKVLLERREGGYTIHYKPQLDFFNPLCSHMPYWNPDLGHSYSCGVLGFNELSLRNKFVNAYYQVERQYLENRTDFTPFKIKGYEPCIVIEQYNLACLLDHYRVKPNVVLRGYNVNQHATNAKDIGYSHLFGLKKYHHKIEQEIEHRLYRIFPYWYAQVKIALEKHKVIPKQQVNGNVA</sequence>
<dbReference type="InterPro" id="IPR046621">
    <property type="entry name" value="DUF6734"/>
</dbReference>
<dbReference type="EMBL" id="SGXE01000003">
    <property type="protein sequence ID" value="RZS92503.1"/>
    <property type="molecule type" value="Genomic_DNA"/>
</dbReference>
<dbReference type="OrthoDB" id="771064at2"/>
<protein>
    <recommendedName>
        <fullName evidence="1">DUF6734 domain-containing protein</fullName>
    </recommendedName>
</protein>
<proteinExistence type="predicted"/>
<gene>
    <name evidence="2" type="ORF">EV197_2641</name>
</gene>
<reference evidence="2 3" key="1">
    <citation type="submission" date="2019-02" db="EMBL/GenBank/DDBJ databases">
        <title>Genomic Encyclopedia of Type Strains, Phase IV (KMG-IV): sequencing the most valuable type-strain genomes for metagenomic binning, comparative biology and taxonomic classification.</title>
        <authorList>
            <person name="Goeker M."/>
        </authorList>
    </citation>
    <scope>NUCLEOTIDE SEQUENCE [LARGE SCALE GENOMIC DNA]</scope>
    <source>
        <strain evidence="2 3">DSM 17196</strain>
    </source>
</reference>
<evidence type="ECO:0000313" key="3">
    <source>
        <dbReference type="Proteomes" id="UP000292262"/>
    </source>
</evidence>
<accession>A0A4Q7NYK1</accession>